<proteinExistence type="predicted"/>
<protein>
    <submittedName>
        <fullName evidence="1">Polyketide cyclase / dehydrase and lipid transport</fullName>
    </submittedName>
</protein>
<dbReference type="Pfam" id="PF10604">
    <property type="entry name" value="Polyketide_cyc2"/>
    <property type="match status" value="1"/>
</dbReference>
<dbReference type="AlphaFoldDB" id="A0A1H2W769"/>
<dbReference type="InterPro" id="IPR019587">
    <property type="entry name" value="Polyketide_cyclase/dehydratase"/>
</dbReference>
<dbReference type="EMBL" id="FNNE01000010">
    <property type="protein sequence ID" value="SDX53428.1"/>
    <property type="molecule type" value="Genomic_DNA"/>
</dbReference>
<organism evidence="1 3">
    <name type="scientific">Marinobacter mobilis</name>
    <dbReference type="NCBI Taxonomy" id="488533"/>
    <lineage>
        <taxon>Bacteria</taxon>
        <taxon>Pseudomonadati</taxon>
        <taxon>Pseudomonadota</taxon>
        <taxon>Gammaproteobacteria</taxon>
        <taxon>Pseudomonadales</taxon>
        <taxon>Marinobacteraceae</taxon>
        <taxon>Marinobacter</taxon>
    </lineage>
</organism>
<gene>
    <name evidence="1" type="ORF">SAMN04487960_10472</name>
    <name evidence="2" type="ORF">SAMN04487960_110171</name>
</gene>
<dbReference type="Proteomes" id="UP000199675">
    <property type="component" value="Unassembled WGS sequence"/>
</dbReference>
<dbReference type="InterPro" id="IPR023393">
    <property type="entry name" value="START-like_dom_sf"/>
</dbReference>
<name>A0A1H2W769_9GAMM</name>
<reference evidence="1 3" key="1">
    <citation type="submission" date="2016-10" db="EMBL/GenBank/DDBJ databases">
        <authorList>
            <person name="de Groot N.N."/>
        </authorList>
    </citation>
    <scope>NUCLEOTIDE SEQUENCE [LARGE SCALE GENOMIC DNA]</scope>
    <source>
        <strain evidence="1 3">CGMCC 1.7059</strain>
    </source>
</reference>
<dbReference type="EMBL" id="FNNE01000004">
    <property type="protein sequence ID" value="SDW76378.1"/>
    <property type="molecule type" value="Genomic_DNA"/>
</dbReference>
<evidence type="ECO:0000313" key="2">
    <source>
        <dbReference type="EMBL" id="SDX53428.1"/>
    </source>
</evidence>
<accession>A0A1H2W769</accession>
<evidence type="ECO:0000313" key="3">
    <source>
        <dbReference type="Proteomes" id="UP000199675"/>
    </source>
</evidence>
<dbReference type="OrthoDB" id="9770871at2"/>
<keyword evidence="3" id="KW-1185">Reference proteome</keyword>
<dbReference type="CDD" id="cd07812">
    <property type="entry name" value="SRPBCC"/>
    <property type="match status" value="1"/>
</dbReference>
<dbReference type="RefSeq" id="WP_091812325.1">
    <property type="nucleotide sequence ID" value="NZ_FNNE01000004.1"/>
</dbReference>
<dbReference type="Gene3D" id="3.30.530.20">
    <property type="match status" value="1"/>
</dbReference>
<sequence length="152" mass="17587">MQEQIRHTIEIGCTPNTLYRYVTQPWLWHEWHPNSRSAQASVSELSVGDGFDEVIELQPLSPLPFTLRRETRYTVLNANPDSHWCVEGRMSGGWLQIDYRFRESAGGVEFTRTLTYETRGLNRLLAPLLRPRMRQMSLLALTNLKARLEVSG</sequence>
<evidence type="ECO:0000313" key="1">
    <source>
        <dbReference type="EMBL" id="SDW76378.1"/>
    </source>
</evidence>
<dbReference type="SUPFAM" id="SSF55961">
    <property type="entry name" value="Bet v1-like"/>
    <property type="match status" value="1"/>
</dbReference>